<dbReference type="Proteomes" id="UP001321542">
    <property type="component" value="Chromosome"/>
</dbReference>
<evidence type="ECO:0000313" key="2">
    <source>
        <dbReference type="EMBL" id="BBC28852.1"/>
    </source>
</evidence>
<evidence type="ECO:0000313" key="3">
    <source>
        <dbReference type="Proteomes" id="UP001321542"/>
    </source>
</evidence>
<accession>A0ABM7EZN2</accession>
<evidence type="ECO:0000256" key="1">
    <source>
        <dbReference type="SAM" id="MobiDB-lite"/>
    </source>
</evidence>
<dbReference type="RefSeq" id="WP_286246782.1">
    <property type="nucleotide sequence ID" value="NZ_AP018448.1"/>
</dbReference>
<keyword evidence="3" id="KW-1185">Reference proteome</keyword>
<sequence length="64" mass="6559">MREVAGTGEFTIDEILDEATSAAMTAGVLAPKESECVPDPSTAAELMEPESPTPTSPPPACPTL</sequence>
<name>A0ABM7EZN2_9ACTN</name>
<gene>
    <name evidence="2" type="ORF">SGFS_001430</name>
</gene>
<dbReference type="EMBL" id="AP018448">
    <property type="protein sequence ID" value="BBC28852.1"/>
    <property type="molecule type" value="Genomic_DNA"/>
</dbReference>
<feature type="region of interest" description="Disordered" evidence="1">
    <location>
        <begin position="30"/>
        <end position="64"/>
    </location>
</feature>
<reference evidence="2 3" key="2">
    <citation type="journal article" date="2023" name="ChemBioChem">
        <title>Acyltransferase Domain Exchange between Two Independent Type I Polyketide Synthases in the Same Producer Strain of Macrolide Antibiotics.</title>
        <authorList>
            <person name="Kudo F."/>
            <person name="Kishikawa K."/>
            <person name="Tsuboi K."/>
            <person name="Kido T."/>
            <person name="Usui T."/>
            <person name="Hashimoto J."/>
            <person name="Shin-Ya K."/>
            <person name="Miyanaga A."/>
            <person name="Eguchi T."/>
        </authorList>
    </citation>
    <scope>NUCLEOTIDE SEQUENCE [LARGE SCALE GENOMIC DNA]</scope>
    <source>
        <strain evidence="2 3">A-8890</strain>
    </source>
</reference>
<feature type="compositionally biased region" description="Pro residues" evidence="1">
    <location>
        <begin position="51"/>
        <end position="64"/>
    </location>
</feature>
<organism evidence="2 3">
    <name type="scientific">Streptomyces graminofaciens</name>
    <dbReference type="NCBI Taxonomy" id="68212"/>
    <lineage>
        <taxon>Bacteria</taxon>
        <taxon>Bacillati</taxon>
        <taxon>Actinomycetota</taxon>
        <taxon>Actinomycetes</taxon>
        <taxon>Kitasatosporales</taxon>
        <taxon>Streptomycetaceae</taxon>
        <taxon>Streptomyces</taxon>
    </lineage>
</organism>
<protein>
    <submittedName>
        <fullName evidence="2">Uncharacterized protein</fullName>
    </submittedName>
</protein>
<proteinExistence type="predicted"/>
<reference evidence="2 3" key="1">
    <citation type="journal article" date="2010" name="ChemBioChem">
        <title>Cloning and characterization of the biosynthetic gene cluster of 16-membered macrolide antibiotic FD-891: involvement of a dual functional cytochrome P450 monooxygenase catalyzing epoxidation and hydroxylation.</title>
        <authorList>
            <person name="Kudo F."/>
            <person name="Motegi A."/>
            <person name="Mizoue K."/>
            <person name="Eguchi T."/>
        </authorList>
    </citation>
    <scope>NUCLEOTIDE SEQUENCE [LARGE SCALE GENOMIC DNA]</scope>
    <source>
        <strain evidence="2 3">A-8890</strain>
    </source>
</reference>